<keyword evidence="3" id="KW-1185">Reference proteome</keyword>
<dbReference type="Gene3D" id="1.10.530.10">
    <property type="match status" value="1"/>
</dbReference>
<sequence length="476" mass="52809">MTMDLRQYEILIDTKNFITQSYPMLRCSFDVTTYTGDSLSTCEFRLWNLAPTTKIEPNQTVVFRAGYQSRIGQIFTGFVTNVFTIRDGTDIITRVTCRSGSNVLDGGTTSASFGKSVTLFDVLTSLTQDWSKPLYLVNSEDKFASIVMTGGYNVSSDISKELDILAKAYGFEWHLYAGQVFVGFPSDDRKATPVKISSATGMIDAPTLHGGIDGVFCDVKMRLDPRMTPASVFNIESKWPKFDFGAVEFQTTVDAKLEGDWNVQTIQHTGDTHGPDWYTFVKAVRAGSMDTTTTNSDVGNRLIYGRVGVQGEDASQQQDFRTEVRKLGQSLGVSPNWIMAVISAESNFNPQSKNSKSGAVGLIQFTNDGWTSAFQSKYGRNKNVVLSMTAAEQVRGPVTDYLNQYKGRYKTMGDVYMAVFSPAFIGKPSSTVMYSSPSKAYNQNAGLDKGYKGYITVGDVWQRVEERFRQGKAYML</sequence>
<dbReference type="GeneID" id="41901037"/>
<proteinExistence type="predicted"/>
<name>A0A2H4N7A6_9CAUD</name>
<protein>
    <submittedName>
        <fullName evidence="2">Lytic transglycosylase</fullName>
    </submittedName>
</protein>
<reference evidence="2 3" key="1">
    <citation type="submission" date="2017-11" db="EMBL/GenBank/DDBJ databases">
        <title>Complete genome sequence of phytopathogenic Pectobacterium atrosepticum bacteriophage Peat2 includes a CRISPR Cas4 nuclease.</title>
        <authorList>
            <person name="Kalischuk M."/>
            <person name="Hachey J."/>
            <person name="Thomas D."/>
            <person name="Kawchuk L."/>
        </authorList>
    </citation>
    <scope>NUCLEOTIDE SEQUENCE [LARGE SCALE GENOMIC DNA]</scope>
</reference>
<evidence type="ECO:0000259" key="1">
    <source>
        <dbReference type="Pfam" id="PF01464"/>
    </source>
</evidence>
<organism evidence="2 3">
    <name type="scientific">Pectobacterium phage PEAT2</name>
    <dbReference type="NCBI Taxonomy" id="2053078"/>
    <lineage>
        <taxon>Viruses</taxon>
        <taxon>Duplodnaviria</taxon>
        <taxon>Heunggongvirae</taxon>
        <taxon>Uroviricota</taxon>
        <taxon>Caudoviricetes</taxon>
        <taxon>Jameshumphriesvirinae</taxon>
        <taxon>Peatvirus</taxon>
        <taxon>Peatvirus peat2</taxon>
    </lineage>
</organism>
<evidence type="ECO:0000313" key="3">
    <source>
        <dbReference type="Proteomes" id="UP000241775"/>
    </source>
</evidence>
<dbReference type="KEGG" id="vg:41901037"/>
<feature type="domain" description="Transglycosylase SLT" evidence="1">
    <location>
        <begin position="326"/>
        <end position="410"/>
    </location>
</feature>
<dbReference type="EMBL" id="MG432137">
    <property type="protein sequence ID" value="ATV25069.1"/>
    <property type="molecule type" value="Genomic_DNA"/>
</dbReference>
<dbReference type="RefSeq" id="YP_009702236.1">
    <property type="nucleotide sequence ID" value="NC_044940.1"/>
</dbReference>
<accession>A0A2H4N7A6</accession>
<dbReference type="Proteomes" id="UP000241775">
    <property type="component" value="Segment"/>
</dbReference>
<evidence type="ECO:0000313" key="2">
    <source>
        <dbReference type="EMBL" id="ATV25069.1"/>
    </source>
</evidence>
<dbReference type="SUPFAM" id="SSF53955">
    <property type="entry name" value="Lysozyme-like"/>
    <property type="match status" value="1"/>
</dbReference>
<dbReference type="Pfam" id="PF01464">
    <property type="entry name" value="SLT"/>
    <property type="match status" value="1"/>
</dbReference>
<dbReference type="InterPro" id="IPR008258">
    <property type="entry name" value="Transglycosylase_SLT_dom_1"/>
</dbReference>
<dbReference type="InterPro" id="IPR023346">
    <property type="entry name" value="Lysozyme-like_dom_sf"/>
</dbReference>